<feature type="transmembrane region" description="Helical" evidence="3">
    <location>
        <begin position="143"/>
        <end position="161"/>
    </location>
</feature>
<accession>A0A6I8LN37</accession>
<dbReference type="SUPFAM" id="SSF48498">
    <property type="entry name" value="Tetracyclin repressor-like, C-terminal domain"/>
    <property type="match status" value="1"/>
</dbReference>
<dbReference type="InterPro" id="IPR009057">
    <property type="entry name" value="Homeodomain-like_sf"/>
</dbReference>
<evidence type="ECO:0000313" key="6">
    <source>
        <dbReference type="Proteomes" id="UP000399805"/>
    </source>
</evidence>
<dbReference type="PROSITE" id="PS50977">
    <property type="entry name" value="HTH_TETR_2"/>
    <property type="match status" value="1"/>
</dbReference>
<protein>
    <recommendedName>
        <fullName evidence="4">HTH tetR-type domain-containing protein</fullName>
    </recommendedName>
</protein>
<dbReference type="AlphaFoldDB" id="A0A6I8LN37"/>
<dbReference type="PANTHER" id="PTHR30328">
    <property type="entry name" value="TRANSCRIPTIONAL REPRESSOR"/>
    <property type="match status" value="1"/>
</dbReference>
<sequence length="197" mass="21690">MAWDVEGTKRRIQEAALAEFSQFGAAGTTIDRIAKRAEVNRERVYKYYGDKAVLFSKVVRYELDKLAEDVPLRQVAGPDDLADFAGLSFDYLKEHPDVARLVLWEGLADTGAVQDEAERTGLYVGKARAVAEAQRAGLIDSSIAPAHLVFLLIALAVQWWATPQMARMLATGQDDDSPARRREAVVQAARRLTAVGS</sequence>
<evidence type="ECO:0000256" key="2">
    <source>
        <dbReference type="PROSITE-ProRule" id="PRU00335"/>
    </source>
</evidence>
<feature type="DNA-binding region" description="H-T-H motif" evidence="2">
    <location>
        <begin position="29"/>
        <end position="48"/>
    </location>
</feature>
<organism evidence="5 6">
    <name type="scientific">Amycolatopsis camponoti</name>
    <dbReference type="NCBI Taxonomy" id="2606593"/>
    <lineage>
        <taxon>Bacteria</taxon>
        <taxon>Bacillati</taxon>
        <taxon>Actinomycetota</taxon>
        <taxon>Actinomycetes</taxon>
        <taxon>Pseudonocardiales</taxon>
        <taxon>Pseudonocardiaceae</taxon>
        <taxon>Amycolatopsis</taxon>
    </lineage>
</organism>
<evidence type="ECO:0000313" key="5">
    <source>
        <dbReference type="EMBL" id="VVJ18441.1"/>
    </source>
</evidence>
<dbReference type="Pfam" id="PF17926">
    <property type="entry name" value="TetR_C_21"/>
    <property type="match status" value="1"/>
</dbReference>
<gene>
    <name evidence="5" type="ORF">AA23TX_03462</name>
</gene>
<proteinExistence type="predicted"/>
<dbReference type="Pfam" id="PF00440">
    <property type="entry name" value="TetR_N"/>
    <property type="match status" value="1"/>
</dbReference>
<dbReference type="PANTHER" id="PTHR30328:SF54">
    <property type="entry name" value="HTH-TYPE TRANSCRIPTIONAL REPRESSOR SCO4008"/>
    <property type="match status" value="1"/>
</dbReference>
<dbReference type="InterPro" id="IPR001647">
    <property type="entry name" value="HTH_TetR"/>
</dbReference>
<dbReference type="Gene3D" id="1.10.357.10">
    <property type="entry name" value="Tetracycline Repressor, domain 2"/>
    <property type="match status" value="1"/>
</dbReference>
<dbReference type="InterPro" id="IPR036271">
    <property type="entry name" value="Tet_transcr_reg_TetR-rel_C_sf"/>
</dbReference>
<reference evidence="5 6" key="1">
    <citation type="submission" date="2019-09" db="EMBL/GenBank/DDBJ databases">
        <authorList>
            <person name="Leyn A S."/>
        </authorList>
    </citation>
    <scope>NUCLEOTIDE SEQUENCE [LARGE SCALE GENOMIC DNA]</scope>
    <source>
        <strain evidence="5">AA231_1</strain>
    </source>
</reference>
<keyword evidence="3" id="KW-0812">Transmembrane</keyword>
<feature type="domain" description="HTH tetR-type" evidence="4">
    <location>
        <begin position="6"/>
        <end position="66"/>
    </location>
</feature>
<dbReference type="SUPFAM" id="SSF46689">
    <property type="entry name" value="Homeodomain-like"/>
    <property type="match status" value="1"/>
</dbReference>
<dbReference type="InterPro" id="IPR050109">
    <property type="entry name" value="HTH-type_TetR-like_transc_reg"/>
</dbReference>
<keyword evidence="1 2" id="KW-0238">DNA-binding</keyword>
<dbReference type="Proteomes" id="UP000399805">
    <property type="component" value="Unassembled WGS sequence"/>
</dbReference>
<dbReference type="RefSeq" id="WP_155543439.1">
    <property type="nucleotide sequence ID" value="NZ_CABVGP010000001.1"/>
</dbReference>
<dbReference type="EMBL" id="CABVGP010000001">
    <property type="protein sequence ID" value="VVJ18441.1"/>
    <property type="molecule type" value="Genomic_DNA"/>
</dbReference>
<keyword evidence="3" id="KW-0472">Membrane</keyword>
<evidence type="ECO:0000256" key="1">
    <source>
        <dbReference type="ARBA" id="ARBA00023125"/>
    </source>
</evidence>
<dbReference type="InterPro" id="IPR041467">
    <property type="entry name" value="Sco4008_C"/>
</dbReference>
<dbReference type="GO" id="GO:0006355">
    <property type="term" value="P:regulation of DNA-templated transcription"/>
    <property type="evidence" value="ECO:0007669"/>
    <property type="project" value="UniProtKB-ARBA"/>
</dbReference>
<evidence type="ECO:0000259" key="4">
    <source>
        <dbReference type="PROSITE" id="PS50977"/>
    </source>
</evidence>
<evidence type="ECO:0000256" key="3">
    <source>
        <dbReference type="SAM" id="Phobius"/>
    </source>
</evidence>
<name>A0A6I8LN37_9PSEU</name>
<keyword evidence="6" id="KW-1185">Reference proteome</keyword>
<keyword evidence="3" id="KW-1133">Transmembrane helix</keyword>
<dbReference type="GO" id="GO:0003677">
    <property type="term" value="F:DNA binding"/>
    <property type="evidence" value="ECO:0007669"/>
    <property type="project" value="UniProtKB-UniRule"/>
</dbReference>